<comment type="caution">
    <text evidence="2">The sequence shown here is derived from an EMBL/GenBank/DDBJ whole genome shotgun (WGS) entry which is preliminary data.</text>
</comment>
<dbReference type="EMBL" id="BAAAZG010000068">
    <property type="protein sequence ID" value="GAA4102522.1"/>
    <property type="molecule type" value="Genomic_DNA"/>
</dbReference>
<keyword evidence="3" id="KW-1185">Reference proteome</keyword>
<name>A0ABP7X2K8_9ACTN</name>
<organism evidence="2 3">
    <name type="scientific">Actinomadura miaoliensis</name>
    <dbReference type="NCBI Taxonomy" id="430685"/>
    <lineage>
        <taxon>Bacteria</taxon>
        <taxon>Bacillati</taxon>
        <taxon>Actinomycetota</taxon>
        <taxon>Actinomycetes</taxon>
        <taxon>Streptosporangiales</taxon>
        <taxon>Thermomonosporaceae</taxon>
        <taxon>Actinomadura</taxon>
    </lineage>
</organism>
<proteinExistence type="predicted"/>
<dbReference type="RefSeq" id="WP_344958159.1">
    <property type="nucleotide sequence ID" value="NZ_BAAAZG010000068.1"/>
</dbReference>
<evidence type="ECO:0000313" key="3">
    <source>
        <dbReference type="Proteomes" id="UP001500683"/>
    </source>
</evidence>
<protein>
    <submittedName>
        <fullName evidence="2">Uncharacterized protein</fullName>
    </submittedName>
</protein>
<evidence type="ECO:0000313" key="2">
    <source>
        <dbReference type="EMBL" id="GAA4102522.1"/>
    </source>
</evidence>
<dbReference type="Proteomes" id="UP001500683">
    <property type="component" value="Unassembled WGS sequence"/>
</dbReference>
<feature type="region of interest" description="Disordered" evidence="1">
    <location>
        <begin position="19"/>
        <end position="40"/>
    </location>
</feature>
<gene>
    <name evidence="2" type="ORF">GCM10022214_80540</name>
</gene>
<sequence length="162" mass="17021">MTAPHGEAPGAHRVRLVVGRVDPPSGGSSSAPGVRDVEPGDLRDPDAEIFGWTCTCGNGSAFLHPLWRARQMAADHQETMERLALRGELVAGAVPSVLPESAAEIAALITRLAQRLGALALSVEFEDDREIVLKHLGTASAAIDMALRDARAADDAGRGDEP</sequence>
<evidence type="ECO:0000256" key="1">
    <source>
        <dbReference type="SAM" id="MobiDB-lite"/>
    </source>
</evidence>
<reference evidence="3" key="1">
    <citation type="journal article" date="2019" name="Int. J. Syst. Evol. Microbiol.">
        <title>The Global Catalogue of Microorganisms (GCM) 10K type strain sequencing project: providing services to taxonomists for standard genome sequencing and annotation.</title>
        <authorList>
            <consortium name="The Broad Institute Genomics Platform"/>
            <consortium name="The Broad Institute Genome Sequencing Center for Infectious Disease"/>
            <person name="Wu L."/>
            <person name="Ma J."/>
        </authorList>
    </citation>
    <scope>NUCLEOTIDE SEQUENCE [LARGE SCALE GENOMIC DNA]</scope>
    <source>
        <strain evidence="3">JCM 16702</strain>
    </source>
</reference>
<accession>A0ABP7X2K8</accession>
<feature type="compositionally biased region" description="Low complexity" evidence="1">
    <location>
        <begin position="23"/>
        <end position="33"/>
    </location>
</feature>